<keyword evidence="4" id="KW-1185">Reference proteome</keyword>
<accession>A0ABY9GM11</accession>
<dbReference type="PRINTS" id="PR00040">
    <property type="entry name" value="HTHMERR"/>
</dbReference>
<dbReference type="PANTHER" id="PTHR30204:SF93">
    <property type="entry name" value="HTH MERR-TYPE DOMAIN-CONTAINING PROTEIN"/>
    <property type="match status" value="1"/>
</dbReference>
<dbReference type="EMBL" id="CP117430">
    <property type="protein sequence ID" value="WLI16688.1"/>
    <property type="molecule type" value="Genomic_DNA"/>
</dbReference>
<evidence type="ECO:0000313" key="3">
    <source>
        <dbReference type="EMBL" id="WLI16688.1"/>
    </source>
</evidence>
<dbReference type="PROSITE" id="PS50937">
    <property type="entry name" value="HTH_MERR_2"/>
    <property type="match status" value="1"/>
</dbReference>
<dbReference type="InterPro" id="IPR009061">
    <property type="entry name" value="DNA-bd_dom_put_sf"/>
</dbReference>
<dbReference type="SUPFAM" id="SSF46955">
    <property type="entry name" value="Putative DNA-binding domain"/>
    <property type="match status" value="1"/>
</dbReference>
<reference evidence="3 4" key="1">
    <citation type="submission" date="2023-02" db="EMBL/GenBank/DDBJ databases">
        <title>Evolution of Hrp T3SS in non-pathogenic Pseudomonas fluorescens.</title>
        <authorList>
            <person name="Liao K."/>
            <person name="Wei H."/>
            <person name="Gu Y."/>
        </authorList>
    </citation>
    <scope>NUCLEOTIDE SEQUENCE [LARGE SCALE GENOMIC DNA]</scope>
    <source>
        <strain evidence="3 4">FP607</strain>
    </source>
</reference>
<evidence type="ECO:0000313" key="4">
    <source>
        <dbReference type="Proteomes" id="UP001230768"/>
    </source>
</evidence>
<name>A0ABY9GM11_9PSED</name>
<dbReference type="PANTHER" id="PTHR30204">
    <property type="entry name" value="REDOX-CYCLING DRUG-SENSING TRANSCRIPTIONAL ACTIVATOR SOXR"/>
    <property type="match status" value="1"/>
</dbReference>
<dbReference type="InterPro" id="IPR047057">
    <property type="entry name" value="MerR_fam"/>
</dbReference>
<dbReference type="Gene3D" id="1.10.1660.10">
    <property type="match status" value="1"/>
</dbReference>
<organism evidence="3 4">
    <name type="scientific">Pseudomonas wuhanensis</name>
    <dbReference type="NCBI Taxonomy" id="2954098"/>
    <lineage>
        <taxon>Bacteria</taxon>
        <taxon>Pseudomonadati</taxon>
        <taxon>Pseudomonadota</taxon>
        <taxon>Gammaproteobacteria</taxon>
        <taxon>Pseudomonadales</taxon>
        <taxon>Pseudomonadaceae</taxon>
        <taxon>Pseudomonas</taxon>
    </lineage>
</organism>
<proteinExistence type="predicted"/>
<evidence type="ECO:0000256" key="1">
    <source>
        <dbReference type="ARBA" id="ARBA00023125"/>
    </source>
</evidence>
<feature type="domain" description="HTH merR-type" evidence="2">
    <location>
        <begin position="1"/>
        <end position="68"/>
    </location>
</feature>
<sequence length="136" mass="15494">MKINELSKKSGVSARMLRYYEEQGLIRPMRLSSGYRDYCQNDISILKNIKALQEAGLTLNVIRVLMPCIISQPVRFDPCPLIVATLKDQRLKLQQTIEDQSRALSILEQYLDETGQMDIPEVLPNSMWESGSVAYA</sequence>
<dbReference type="Pfam" id="PF13411">
    <property type="entry name" value="MerR_1"/>
    <property type="match status" value="1"/>
</dbReference>
<dbReference type="CDD" id="cd01282">
    <property type="entry name" value="HTH_MerR-like_sg3"/>
    <property type="match status" value="1"/>
</dbReference>
<keyword evidence="1" id="KW-0238">DNA-binding</keyword>
<dbReference type="InterPro" id="IPR000551">
    <property type="entry name" value="MerR-type_HTH_dom"/>
</dbReference>
<protein>
    <submittedName>
        <fullName evidence="3">MerR family transcriptional regulator</fullName>
    </submittedName>
</protein>
<dbReference type="RefSeq" id="WP_305422374.1">
    <property type="nucleotide sequence ID" value="NZ_CP117430.1"/>
</dbReference>
<evidence type="ECO:0000259" key="2">
    <source>
        <dbReference type="PROSITE" id="PS50937"/>
    </source>
</evidence>
<gene>
    <name evidence="3" type="ORF">PSH88_20865</name>
</gene>
<dbReference type="Proteomes" id="UP001230768">
    <property type="component" value="Chromosome"/>
</dbReference>
<dbReference type="SMART" id="SM00422">
    <property type="entry name" value="HTH_MERR"/>
    <property type="match status" value="1"/>
</dbReference>